<organism evidence="8 9">
    <name type="scientific">Pleuronectes platessa</name>
    <name type="common">European plaice</name>
    <dbReference type="NCBI Taxonomy" id="8262"/>
    <lineage>
        <taxon>Eukaryota</taxon>
        <taxon>Metazoa</taxon>
        <taxon>Chordata</taxon>
        <taxon>Craniata</taxon>
        <taxon>Vertebrata</taxon>
        <taxon>Euteleostomi</taxon>
        <taxon>Actinopterygii</taxon>
        <taxon>Neopterygii</taxon>
        <taxon>Teleostei</taxon>
        <taxon>Neoteleostei</taxon>
        <taxon>Acanthomorphata</taxon>
        <taxon>Carangaria</taxon>
        <taxon>Pleuronectiformes</taxon>
        <taxon>Pleuronectoidei</taxon>
        <taxon>Pleuronectidae</taxon>
        <taxon>Pleuronectes</taxon>
    </lineage>
</organism>
<dbReference type="GO" id="GO:0000139">
    <property type="term" value="C:Golgi membrane"/>
    <property type="evidence" value="ECO:0007669"/>
    <property type="project" value="TreeGrafter"/>
</dbReference>
<evidence type="ECO:0000259" key="7">
    <source>
        <dbReference type="PROSITE" id="PS50835"/>
    </source>
</evidence>
<sequence length="223" mass="25149">MCPYCKEKVDLQRMFSNPWERPHVMYGQLLDWLRYLVAWQPVIIGFVQVLIHVAISCVLWIKLSFRVTLNGSAQRTPLTGVITMKLPSVVKVLTSLCMLLADGFPVSADGSPRIIVADRVHIKAHPGEPLILDCDAVTNSKDGVTLIYWLVNGSFPEDIPSRDRIIESDQLPLENGTILQRRLLLKNVTLEDFKSSFTCVVTSAVGMAQKQIKIRRIRKNGKH</sequence>
<evidence type="ECO:0000256" key="3">
    <source>
        <dbReference type="ARBA" id="ARBA00022723"/>
    </source>
</evidence>
<dbReference type="InterPro" id="IPR013783">
    <property type="entry name" value="Ig-like_fold"/>
</dbReference>
<proteinExistence type="predicted"/>
<dbReference type="InterPro" id="IPR040176">
    <property type="entry name" value="RNF121/RNF175"/>
</dbReference>
<evidence type="ECO:0000313" key="9">
    <source>
        <dbReference type="Proteomes" id="UP001153269"/>
    </source>
</evidence>
<dbReference type="AlphaFoldDB" id="A0A9N7TZL4"/>
<evidence type="ECO:0000256" key="2">
    <source>
        <dbReference type="ARBA" id="ARBA00022692"/>
    </source>
</evidence>
<dbReference type="InterPro" id="IPR003599">
    <property type="entry name" value="Ig_sub"/>
</dbReference>
<comment type="caution">
    <text evidence="8">The sequence shown here is derived from an EMBL/GenBank/DDBJ whole genome shotgun (WGS) entry which is preliminary data.</text>
</comment>
<dbReference type="GO" id="GO:0046872">
    <property type="term" value="F:metal ion binding"/>
    <property type="evidence" value="ECO:0007669"/>
    <property type="project" value="UniProtKB-KW"/>
</dbReference>
<evidence type="ECO:0000256" key="5">
    <source>
        <dbReference type="ARBA" id="ARBA00023136"/>
    </source>
</evidence>
<evidence type="ECO:0000256" key="6">
    <source>
        <dbReference type="SAM" id="Phobius"/>
    </source>
</evidence>
<evidence type="ECO:0000256" key="1">
    <source>
        <dbReference type="ARBA" id="ARBA00004141"/>
    </source>
</evidence>
<feature type="domain" description="Ig-like" evidence="7">
    <location>
        <begin position="112"/>
        <end position="215"/>
    </location>
</feature>
<dbReference type="PROSITE" id="PS50835">
    <property type="entry name" value="IG_LIKE"/>
    <property type="match status" value="1"/>
</dbReference>
<reference evidence="8" key="1">
    <citation type="submission" date="2020-03" db="EMBL/GenBank/DDBJ databases">
        <authorList>
            <person name="Weist P."/>
        </authorList>
    </citation>
    <scope>NUCLEOTIDE SEQUENCE</scope>
</reference>
<dbReference type="InterPro" id="IPR055139">
    <property type="entry name" value="IL18BP-like_dom"/>
</dbReference>
<dbReference type="InterPro" id="IPR036179">
    <property type="entry name" value="Ig-like_dom_sf"/>
</dbReference>
<dbReference type="PANTHER" id="PTHR13407">
    <property type="entry name" value="RNF121 PROTEIN"/>
    <property type="match status" value="1"/>
</dbReference>
<keyword evidence="3" id="KW-0479">Metal-binding</keyword>
<comment type="subcellular location">
    <subcellularLocation>
        <location evidence="1">Membrane</location>
        <topology evidence="1">Multi-pass membrane protein</topology>
    </subcellularLocation>
</comment>
<dbReference type="PANTHER" id="PTHR13407:SF1">
    <property type="entry name" value="E3 UBIQUITIN LIGASE RNF121"/>
    <property type="match status" value="1"/>
</dbReference>
<dbReference type="Gene3D" id="2.60.40.10">
    <property type="entry name" value="Immunoglobulins"/>
    <property type="match status" value="1"/>
</dbReference>
<feature type="transmembrane region" description="Helical" evidence="6">
    <location>
        <begin position="38"/>
        <end position="61"/>
    </location>
</feature>
<dbReference type="Proteomes" id="UP001153269">
    <property type="component" value="Unassembled WGS sequence"/>
</dbReference>
<dbReference type="Pfam" id="PF22009">
    <property type="entry name" value="YLDV-IL18BP-like"/>
    <property type="match status" value="1"/>
</dbReference>
<keyword evidence="4 6" id="KW-1133">Transmembrane helix</keyword>
<keyword evidence="9" id="KW-1185">Reference proteome</keyword>
<dbReference type="GO" id="GO:0005789">
    <property type="term" value="C:endoplasmic reticulum membrane"/>
    <property type="evidence" value="ECO:0007669"/>
    <property type="project" value="TreeGrafter"/>
</dbReference>
<dbReference type="InterPro" id="IPR007110">
    <property type="entry name" value="Ig-like_dom"/>
</dbReference>
<gene>
    <name evidence="8" type="ORF">PLEPLA_LOCUS9923</name>
</gene>
<dbReference type="SMART" id="SM00409">
    <property type="entry name" value="IG"/>
    <property type="match status" value="1"/>
</dbReference>
<keyword evidence="2 6" id="KW-0812">Transmembrane</keyword>
<dbReference type="EMBL" id="CADEAL010000557">
    <property type="protein sequence ID" value="CAB1422034.1"/>
    <property type="molecule type" value="Genomic_DNA"/>
</dbReference>
<dbReference type="GO" id="GO:0036503">
    <property type="term" value="P:ERAD pathway"/>
    <property type="evidence" value="ECO:0007669"/>
    <property type="project" value="TreeGrafter"/>
</dbReference>
<dbReference type="GO" id="GO:0061630">
    <property type="term" value="F:ubiquitin protein ligase activity"/>
    <property type="evidence" value="ECO:0007669"/>
    <property type="project" value="TreeGrafter"/>
</dbReference>
<evidence type="ECO:0000313" key="8">
    <source>
        <dbReference type="EMBL" id="CAB1422034.1"/>
    </source>
</evidence>
<accession>A0A9N7TZL4</accession>
<protein>
    <recommendedName>
        <fullName evidence="7">Ig-like domain-containing protein</fullName>
    </recommendedName>
</protein>
<name>A0A9N7TZL4_PLEPL</name>
<keyword evidence="5 6" id="KW-0472">Membrane</keyword>
<dbReference type="SUPFAM" id="SSF48726">
    <property type="entry name" value="Immunoglobulin"/>
    <property type="match status" value="1"/>
</dbReference>
<evidence type="ECO:0000256" key="4">
    <source>
        <dbReference type="ARBA" id="ARBA00022989"/>
    </source>
</evidence>